<evidence type="ECO:0000256" key="1">
    <source>
        <dbReference type="SAM" id="MobiDB-lite"/>
    </source>
</evidence>
<reference evidence="2" key="1">
    <citation type="submission" date="2016-10" db="EMBL/GenBank/DDBJ databases">
        <authorList>
            <person name="de Groot N.N."/>
        </authorList>
    </citation>
    <scope>NUCLEOTIDE SEQUENCE</scope>
</reference>
<gene>
    <name evidence="2" type="ORF">MNB_SV-4-184</name>
</gene>
<sequence length="144" mass="16790">MSENPGRTFTRIMAGDYFGLRNEDASKEASQKAKAEKIKQIKVLGMTPKFVRFRCKEGKETQQDDEITAAHVTFQKEEYDPKLNKVHVTEISFIVPKEEFEEFETMAGVSLKEDFKNLYENDSTYNGKERRKTPRPSPFKKLWV</sequence>
<feature type="region of interest" description="Disordered" evidence="1">
    <location>
        <begin position="122"/>
        <end position="144"/>
    </location>
</feature>
<proteinExistence type="predicted"/>
<dbReference type="AlphaFoldDB" id="A0A1W1EB02"/>
<name>A0A1W1EB02_9ZZZZ</name>
<organism evidence="2">
    <name type="scientific">hydrothermal vent metagenome</name>
    <dbReference type="NCBI Taxonomy" id="652676"/>
    <lineage>
        <taxon>unclassified sequences</taxon>
        <taxon>metagenomes</taxon>
        <taxon>ecological metagenomes</taxon>
    </lineage>
</organism>
<accession>A0A1W1EB02</accession>
<dbReference type="EMBL" id="FPIB01000028">
    <property type="protein sequence ID" value="SFV91132.1"/>
    <property type="molecule type" value="Genomic_DNA"/>
</dbReference>
<protein>
    <submittedName>
        <fullName evidence="2">Uncharacterized protein</fullName>
    </submittedName>
</protein>
<evidence type="ECO:0000313" key="2">
    <source>
        <dbReference type="EMBL" id="SFV91132.1"/>
    </source>
</evidence>